<keyword evidence="3 11" id="KW-0444">Lipid biosynthesis</keyword>
<evidence type="ECO:0000256" key="9">
    <source>
        <dbReference type="ARBA" id="ARBA00023136"/>
    </source>
</evidence>
<dbReference type="GO" id="GO:0006636">
    <property type="term" value="P:unsaturated fatty acid biosynthetic process"/>
    <property type="evidence" value="ECO:0007669"/>
    <property type="project" value="TreeGrafter"/>
</dbReference>
<keyword evidence="8" id="KW-0443">Lipid metabolism</keyword>
<protein>
    <submittedName>
        <fullName evidence="14">(11Z)-hexadec-11-enoyl-CoA conjugase</fullName>
    </submittedName>
</protein>
<dbReference type="CTD" id="101743171"/>
<keyword evidence="5" id="KW-0276">Fatty acid metabolism</keyword>
<keyword evidence="10 11" id="KW-0275">Fatty acid biosynthesis</keyword>
<evidence type="ECO:0000256" key="6">
    <source>
        <dbReference type="ARBA" id="ARBA00022989"/>
    </source>
</evidence>
<dbReference type="RefSeq" id="XP_026732721.1">
    <property type="nucleotide sequence ID" value="XM_026876920.1"/>
</dbReference>
<comment type="cofactor">
    <cofactor evidence="11">
        <name>Fe(2+)</name>
        <dbReference type="ChEBI" id="CHEBI:29033"/>
    </cofactor>
</comment>
<gene>
    <name evidence="14" type="primary">LOC113497380</name>
</gene>
<comment type="subcellular location">
    <subcellularLocation>
        <location evidence="1">Membrane</location>
        <topology evidence="1">Multi-pass membrane protein</topology>
    </subcellularLocation>
</comment>
<evidence type="ECO:0000256" key="11">
    <source>
        <dbReference type="RuleBase" id="RU000581"/>
    </source>
</evidence>
<feature type="transmembrane region" description="Helical" evidence="12">
    <location>
        <begin position="49"/>
        <end position="67"/>
    </location>
</feature>
<evidence type="ECO:0000256" key="1">
    <source>
        <dbReference type="ARBA" id="ARBA00004141"/>
    </source>
</evidence>
<feature type="transmembrane region" description="Helical" evidence="12">
    <location>
        <begin position="23"/>
        <end position="44"/>
    </location>
</feature>
<dbReference type="OrthoDB" id="10260134at2759"/>
<dbReference type="KEGG" id="tnl:113497380"/>
<evidence type="ECO:0000256" key="7">
    <source>
        <dbReference type="ARBA" id="ARBA00023002"/>
    </source>
</evidence>
<evidence type="ECO:0000256" key="10">
    <source>
        <dbReference type="ARBA" id="ARBA00023160"/>
    </source>
</evidence>
<sequence>MVDGSDGSAPEQPQLSRSREANWPAVLIFIHIHLLALYGTWLLFTEIKLLTFIFFLVLVMVAMLGMTTGAHRLWAHRSYKASTGLRITLMLFQTLAGVGSIYDWVQYHRLHHAHFATEDDPYDYNKGFVYAHFLTRLRKLSPHQEKLKAAIDMSDLESDSVVMFQKKLYWVLYAVLFLLLPLNAPLEYWGDSILSATFVIGFLRYFVVLHASWLIDSAICVWGLKPGEKSPPDTNAVFIITKSFWPHYHYLVPYDYKSGEYGTYDSGCSTAFIRVWAALGLATDLRTVETGTVQKALADSAKTKKNLKTCIDSAVTHQQLPEEHYLKRG</sequence>
<evidence type="ECO:0000256" key="8">
    <source>
        <dbReference type="ARBA" id="ARBA00023098"/>
    </source>
</evidence>
<keyword evidence="7 11" id="KW-0560">Oxidoreductase</keyword>
<feature type="transmembrane region" description="Helical" evidence="12">
    <location>
        <begin position="168"/>
        <end position="186"/>
    </location>
</feature>
<comment type="similarity">
    <text evidence="2 11">Belongs to the fatty acid desaturase type 1 family.</text>
</comment>
<keyword evidence="4 11" id="KW-0812">Transmembrane</keyword>
<dbReference type="GO" id="GO:0005789">
    <property type="term" value="C:endoplasmic reticulum membrane"/>
    <property type="evidence" value="ECO:0007669"/>
    <property type="project" value="TreeGrafter"/>
</dbReference>
<comment type="domain">
    <text evidence="11">The histidine box domains are involved in binding the catalytic metal ions.</text>
</comment>
<dbReference type="PANTHER" id="PTHR11351">
    <property type="entry name" value="ACYL-COA DESATURASE"/>
    <property type="match status" value="1"/>
</dbReference>
<reference evidence="14" key="1">
    <citation type="submission" date="2025-08" db="UniProtKB">
        <authorList>
            <consortium name="RefSeq"/>
        </authorList>
    </citation>
    <scope>IDENTIFICATION</scope>
</reference>
<evidence type="ECO:0000256" key="4">
    <source>
        <dbReference type="ARBA" id="ARBA00022692"/>
    </source>
</evidence>
<dbReference type="GO" id="GO:0004768">
    <property type="term" value="F:stearoyl-CoA 9-desaturase activity"/>
    <property type="evidence" value="ECO:0007669"/>
    <property type="project" value="TreeGrafter"/>
</dbReference>
<feature type="transmembrane region" description="Helical" evidence="12">
    <location>
        <begin position="192"/>
        <end position="215"/>
    </location>
</feature>
<name>A0A7E5VX77_TRINI</name>
<dbReference type="GO" id="GO:0005506">
    <property type="term" value="F:iron ion binding"/>
    <property type="evidence" value="ECO:0007669"/>
    <property type="project" value="TreeGrafter"/>
</dbReference>
<proteinExistence type="inferred from homology"/>
<dbReference type="PRINTS" id="PR00075">
    <property type="entry name" value="FACDDSATRASE"/>
</dbReference>
<evidence type="ECO:0000313" key="13">
    <source>
        <dbReference type="Proteomes" id="UP000322000"/>
    </source>
</evidence>
<dbReference type="FunCoup" id="A0A7E5VX77">
    <property type="interactions" value="51"/>
</dbReference>
<evidence type="ECO:0000313" key="14">
    <source>
        <dbReference type="RefSeq" id="XP_026732721.1"/>
    </source>
</evidence>
<evidence type="ECO:0000256" key="2">
    <source>
        <dbReference type="ARBA" id="ARBA00009295"/>
    </source>
</evidence>
<dbReference type="Proteomes" id="UP000322000">
    <property type="component" value="Chromosome 9"/>
</dbReference>
<accession>A0A7E5VX77</accession>
<feature type="transmembrane region" description="Helical" evidence="12">
    <location>
        <begin position="87"/>
        <end position="105"/>
    </location>
</feature>
<evidence type="ECO:0000256" key="3">
    <source>
        <dbReference type="ARBA" id="ARBA00022516"/>
    </source>
</evidence>
<evidence type="ECO:0000256" key="5">
    <source>
        <dbReference type="ARBA" id="ARBA00022832"/>
    </source>
</evidence>
<dbReference type="InParanoid" id="A0A7E5VX77"/>
<keyword evidence="13" id="KW-1185">Reference proteome</keyword>
<keyword evidence="6 12" id="KW-1133">Transmembrane helix</keyword>
<dbReference type="AlphaFoldDB" id="A0A7E5VX77"/>
<dbReference type="PANTHER" id="PTHR11351:SF26">
    <property type="entry name" value="FATTY ACID DESATURASE DOMAIN-CONTAINING PROTEIN"/>
    <property type="match status" value="1"/>
</dbReference>
<organism evidence="13 14">
    <name type="scientific">Trichoplusia ni</name>
    <name type="common">Cabbage looper</name>
    <dbReference type="NCBI Taxonomy" id="7111"/>
    <lineage>
        <taxon>Eukaryota</taxon>
        <taxon>Metazoa</taxon>
        <taxon>Ecdysozoa</taxon>
        <taxon>Arthropoda</taxon>
        <taxon>Hexapoda</taxon>
        <taxon>Insecta</taxon>
        <taxon>Pterygota</taxon>
        <taxon>Neoptera</taxon>
        <taxon>Endopterygota</taxon>
        <taxon>Lepidoptera</taxon>
        <taxon>Glossata</taxon>
        <taxon>Ditrysia</taxon>
        <taxon>Noctuoidea</taxon>
        <taxon>Noctuidae</taxon>
        <taxon>Plusiinae</taxon>
        <taxon>Trichoplusia</taxon>
    </lineage>
</organism>
<dbReference type="GeneID" id="113497380"/>
<dbReference type="InterPro" id="IPR015876">
    <property type="entry name" value="Acyl-CoA_DS"/>
</dbReference>
<dbReference type="CDD" id="cd03505">
    <property type="entry name" value="Delta9-FADS-like"/>
    <property type="match status" value="1"/>
</dbReference>
<keyword evidence="9 12" id="KW-0472">Membrane</keyword>
<evidence type="ECO:0000256" key="12">
    <source>
        <dbReference type="SAM" id="Phobius"/>
    </source>
</evidence>